<accession>A0A090EAE5</accession>
<dbReference type="AlphaFoldDB" id="A0A090EAE5"/>
<name>A0A090EAE5_MESPL</name>
<keyword evidence="2" id="KW-1185">Reference proteome</keyword>
<evidence type="ECO:0000313" key="2">
    <source>
        <dbReference type="Proteomes" id="UP000045285"/>
    </source>
</evidence>
<protein>
    <submittedName>
        <fullName evidence="1">Uncharacterized protein</fullName>
    </submittedName>
</protein>
<reference evidence="2" key="1">
    <citation type="submission" date="2014-08" db="EMBL/GenBank/DDBJ databases">
        <authorList>
            <person name="Moulin L."/>
        </authorList>
    </citation>
    <scope>NUCLEOTIDE SEQUENCE [LARGE SCALE GENOMIC DNA]</scope>
</reference>
<sequence length="80" mass="8659">MTVDRTPGQLIGEAIDAAERVFPGADWLFGKGKVNPDEPLYGFRVFAPGTEDVIAEGEHDDPVECVMMAVDPSRRGRAPS</sequence>
<dbReference type="EMBL" id="CCMZ01000056">
    <property type="protein sequence ID" value="CDX26949.1"/>
    <property type="molecule type" value="Genomic_DNA"/>
</dbReference>
<proteinExistence type="predicted"/>
<evidence type="ECO:0000313" key="1">
    <source>
        <dbReference type="EMBL" id="CDX26949.1"/>
    </source>
</evidence>
<dbReference type="Proteomes" id="UP000045285">
    <property type="component" value="Unassembled WGS sequence"/>
</dbReference>
<organism evidence="1 2">
    <name type="scientific">Mesorhizobium plurifarium</name>
    <dbReference type="NCBI Taxonomy" id="69974"/>
    <lineage>
        <taxon>Bacteria</taxon>
        <taxon>Pseudomonadati</taxon>
        <taxon>Pseudomonadota</taxon>
        <taxon>Alphaproteobacteria</taxon>
        <taxon>Hyphomicrobiales</taxon>
        <taxon>Phyllobacteriaceae</taxon>
        <taxon>Mesorhizobium</taxon>
    </lineage>
</organism>
<gene>
    <name evidence="1" type="ORF">MPL3356_60632</name>
</gene>